<dbReference type="EMBL" id="MTEI01000004">
    <property type="protein sequence ID" value="OQW88357.1"/>
    <property type="molecule type" value="Genomic_DNA"/>
</dbReference>
<dbReference type="PROSITE" id="PS50830">
    <property type="entry name" value="TNASE_3"/>
    <property type="match status" value="1"/>
</dbReference>
<dbReference type="AlphaFoldDB" id="A0A1W9KUZ1"/>
<organism evidence="7 8">
    <name type="scientific">Rhodoferax ferrireducens</name>
    <dbReference type="NCBI Taxonomy" id="192843"/>
    <lineage>
        <taxon>Bacteria</taxon>
        <taxon>Pseudomonadati</taxon>
        <taxon>Pseudomonadota</taxon>
        <taxon>Betaproteobacteria</taxon>
        <taxon>Burkholderiales</taxon>
        <taxon>Comamonadaceae</taxon>
        <taxon>Rhodoferax</taxon>
    </lineage>
</organism>
<gene>
    <name evidence="7" type="ORF">BWK72_08730</name>
</gene>
<dbReference type="PANTHER" id="PTHR12302">
    <property type="entry name" value="EBNA2 BINDING PROTEIN P100"/>
    <property type="match status" value="1"/>
</dbReference>
<evidence type="ECO:0000313" key="7">
    <source>
        <dbReference type="EMBL" id="OQW88357.1"/>
    </source>
</evidence>
<dbReference type="Pfam" id="PF00565">
    <property type="entry name" value="SNase"/>
    <property type="match status" value="1"/>
</dbReference>
<keyword evidence="2" id="KW-0255">Endonuclease</keyword>
<evidence type="ECO:0000256" key="3">
    <source>
        <dbReference type="ARBA" id="ARBA00022801"/>
    </source>
</evidence>
<evidence type="ECO:0000259" key="6">
    <source>
        <dbReference type="PROSITE" id="PS50830"/>
    </source>
</evidence>
<protein>
    <recommendedName>
        <fullName evidence="6">TNase-like domain-containing protein</fullName>
    </recommendedName>
</protein>
<keyword evidence="3" id="KW-0378">Hydrolase</keyword>
<evidence type="ECO:0000256" key="2">
    <source>
        <dbReference type="ARBA" id="ARBA00022759"/>
    </source>
</evidence>
<evidence type="ECO:0000256" key="1">
    <source>
        <dbReference type="ARBA" id="ARBA00022722"/>
    </source>
</evidence>
<name>A0A1W9KUZ1_9BURK</name>
<dbReference type="Gene3D" id="2.40.50.90">
    <property type="match status" value="1"/>
</dbReference>
<evidence type="ECO:0000313" key="8">
    <source>
        <dbReference type="Proteomes" id="UP000192505"/>
    </source>
</evidence>
<evidence type="ECO:0000256" key="4">
    <source>
        <dbReference type="SAM" id="MobiDB-lite"/>
    </source>
</evidence>
<feature type="region of interest" description="Disordered" evidence="4">
    <location>
        <begin position="137"/>
        <end position="180"/>
    </location>
</feature>
<dbReference type="GO" id="GO:0016787">
    <property type="term" value="F:hydrolase activity"/>
    <property type="evidence" value="ECO:0007669"/>
    <property type="project" value="UniProtKB-KW"/>
</dbReference>
<dbReference type="PANTHER" id="PTHR12302:SF3">
    <property type="entry name" value="SERINE_THREONINE-PROTEIN KINASE 31"/>
    <property type="match status" value="1"/>
</dbReference>
<feature type="domain" description="TNase-like" evidence="6">
    <location>
        <begin position="30"/>
        <end position="152"/>
    </location>
</feature>
<proteinExistence type="predicted"/>
<dbReference type="InterPro" id="IPR016071">
    <property type="entry name" value="Staphylococal_nuclease_OB-fold"/>
</dbReference>
<dbReference type="SUPFAM" id="SSF50199">
    <property type="entry name" value="Staphylococcal nuclease"/>
    <property type="match status" value="1"/>
</dbReference>
<comment type="caution">
    <text evidence="7">The sequence shown here is derived from an EMBL/GenBank/DDBJ whole genome shotgun (WGS) entry which is preliminary data.</text>
</comment>
<reference evidence="7 8" key="1">
    <citation type="submission" date="2017-01" db="EMBL/GenBank/DDBJ databases">
        <title>Novel large sulfur bacteria in the metagenomes of groundwater-fed chemosynthetic microbial mats in the Lake Huron basin.</title>
        <authorList>
            <person name="Sharrar A.M."/>
            <person name="Flood B.E."/>
            <person name="Bailey J.V."/>
            <person name="Jones D.S."/>
            <person name="Biddanda B."/>
            <person name="Ruberg S.A."/>
            <person name="Marcus D.N."/>
            <person name="Dick G.J."/>
        </authorList>
    </citation>
    <scope>NUCLEOTIDE SEQUENCE [LARGE SCALE GENOMIC DNA]</scope>
    <source>
        <strain evidence="7">A7</strain>
    </source>
</reference>
<feature type="chain" id="PRO_5012890871" description="TNase-like domain-containing protein" evidence="5">
    <location>
        <begin position="28"/>
        <end position="180"/>
    </location>
</feature>
<accession>A0A1W9KUZ1</accession>
<dbReference type="InterPro" id="IPR035437">
    <property type="entry name" value="SNase_OB-fold_sf"/>
</dbReference>
<keyword evidence="1" id="KW-0540">Nuclease</keyword>
<dbReference type="Proteomes" id="UP000192505">
    <property type="component" value="Unassembled WGS sequence"/>
</dbReference>
<dbReference type="SMART" id="SM00318">
    <property type="entry name" value="SNc"/>
    <property type="match status" value="1"/>
</dbReference>
<keyword evidence="5" id="KW-0732">Signal</keyword>
<dbReference type="PROSITE" id="PS51257">
    <property type="entry name" value="PROKAR_LIPOPROTEIN"/>
    <property type="match status" value="1"/>
</dbReference>
<dbReference type="GO" id="GO:0004519">
    <property type="term" value="F:endonuclease activity"/>
    <property type="evidence" value="ECO:0007669"/>
    <property type="project" value="UniProtKB-KW"/>
</dbReference>
<sequence length="180" mass="19620">MRFFRCPVRFPGWVALGLLLVGASCIAAPESYTARATRVSDGDTLWVQPSTGGAPRKLRLHGVDAPEICQNGGGAAREALLVLVQNRTLSVRVKYQDDYGRGLAHIEVNGQDVAATMVRLGHAWSYRWRRSAGPYASQEAQARGAGRGLFAEPAPERPADFRRRHGSCYLPDGQGGFKLK</sequence>
<feature type="signal peptide" evidence="5">
    <location>
        <begin position="1"/>
        <end position="27"/>
    </location>
</feature>
<evidence type="ECO:0000256" key="5">
    <source>
        <dbReference type="SAM" id="SignalP"/>
    </source>
</evidence>